<reference evidence="1" key="1">
    <citation type="journal article" date="2020" name="Nature">
        <title>Giant virus diversity and host interactions through global metagenomics.</title>
        <authorList>
            <person name="Schulz F."/>
            <person name="Roux S."/>
            <person name="Paez-Espino D."/>
            <person name="Jungbluth S."/>
            <person name="Walsh D.A."/>
            <person name="Denef V.J."/>
            <person name="McMahon K.D."/>
            <person name="Konstantinidis K.T."/>
            <person name="Eloe-Fadrosh E.A."/>
            <person name="Kyrpides N.C."/>
            <person name="Woyke T."/>
        </authorList>
    </citation>
    <scope>NUCLEOTIDE SEQUENCE</scope>
    <source>
        <strain evidence="1">GVMAG-S-1035237-23</strain>
    </source>
</reference>
<organism evidence="1">
    <name type="scientific">viral metagenome</name>
    <dbReference type="NCBI Taxonomy" id="1070528"/>
    <lineage>
        <taxon>unclassified sequences</taxon>
        <taxon>metagenomes</taxon>
        <taxon>organismal metagenomes</taxon>
    </lineage>
</organism>
<protein>
    <recommendedName>
        <fullName evidence="2">ParB/Sulfiredoxin domain-containing protein</fullName>
    </recommendedName>
</protein>
<evidence type="ECO:0008006" key="2">
    <source>
        <dbReference type="Google" id="ProtNLM"/>
    </source>
</evidence>
<proteinExistence type="predicted"/>
<evidence type="ECO:0000313" key="1">
    <source>
        <dbReference type="EMBL" id="QHS79346.1"/>
    </source>
</evidence>
<name>A0A6C0AI62_9ZZZZ</name>
<dbReference type="AlphaFoldDB" id="A0A6C0AI62"/>
<dbReference type="EMBL" id="MN740642">
    <property type="protein sequence ID" value="QHS79346.1"/>
    <property type="molecule type" value="Genomic_DNA"/>
</dbReference>
<sequence>MTDLFRSTDGSLYRVVNAKWLSNVPVWKGNRVIDMTHVDRIREGIKGNIALLNSNPFRIAFVKEDDEVVAKYIIDGQHRHYLLKEYFQHSTAVDFSIIVAAKQFGNEDEIIDYFKLINTTKSIPWRQDPVLVANNYISALMKQFNTDPKFPLIRSGKTMRPFMSADKLREALISKHVYEWKKGPVEFAEECVTKNEEKTEGLKLREELNSMETRALRYNFALALDDSFGWI</sequence>
<accession>A0A6C0AI62</accession>